<gene>
    <name evidence="2" type="ORF">I0K15_04695</name>
</gene>
<dbReference type="PROSITE" id="PS50883">
    <property type="entry name" value="EAL"/>
    <property type="match status" value="1"/>
</dbReference>
<dbReference type="SUPFAM" id="SSF141868">
    <property type="entry name" value="EAL domain-like"/>
    <property type="match status" value="1"/>
</dbReference>
<dbReference type="InterPro" id="IPR035919">
    <property type="entry name" value="EAL_sf"/>
</dbReference>
<dbReference type="GO" id="GO:0071111">
    <property type="term" value="F:cyclic-guanylate-specific phosphodiesterase activity"/>
    <property type="evidence" value="ECO:0007669"/>
    <property type="project" value="InterPro"/>
</dbReference>
<accession>A0A7S9LUM0</accession>
<dbReference type="AlphaFoldDB" id="A0A7S9LUM0"/>
<feature type="domain" description="EAL" evidence="1">
    <location>
        <begin position="8"/>
        <end position="255"/>
    </location>
</feature>
<keyword evidence="3" id="KW-1185">Reference proteome</keyword>
<proteinExistence type="predicted"/>
<evidence type="ECO:0000259" key="1">
    <source>
        <dbReference type="PROSITE" id="PS50883"/>
    </source>
</evidence>
<dbReference type="PANTHER" id="PTHR33121">
    <property type="entry name" value="CYCLIC DI-GMP PHOSPHODIESTERASE PDEF"/>
    <property type="match status" value="1"/>
</dbReference>
<dbReference type="PANTHER" id="PTHR33121:SF79">
    <property type="entry name" value="CYCLIC DI-GMP PHOSPHODIESTERASE PDED-RELATED"/>
    <property type="match status" value="1"/>
</dbReference>
<name>A0A7S9LUM0_9RHOB</name>
<dbReference type="InterPro" id="IPR001633">
    <property type="entry name" value="EAL_dom"/>
</dbReference>
<protein>
    <submittedName>
        <fullName evidence="2">EAL domain-containing protein</fullName>
    </submittedName>
</protein>
<dbReference type="Pfam" id="PF00563">
    <property type="entry name" value="EAL"/>
    <property type="match status" value="1"/>
</dbReference>
<dbReference type="CDD" id="cd01948">
    <property type="entry name" value="EAL"/>
    <property type="match status" value="1"/>
</dbReference>
<evidence type="ECO:0000313" key="3">
    <source>
        <dbReference type="Proteomes" id="UP000594800"/>
    </source>
</evidence>
<reference evidence="2 3" key="1">
    <citation type="submission" date="2020-11" db="EMBL/GenBank/DDBJ databases">
        <title>Description of Pontivivens ytuae sp. nov. isolated from deep sea sediment of Mariana Trench.</title>
        <authorList>
            <person name="Wang Z."/>
            <person name="Sun Q.-L."/>
            <person name="Xu X.-D."/>
            <person name="Tang Y.-Z."/>
            <person name="Zhang J."/>
        </authorList>
    </citation>
    <scope>NUCLEOTIDE SEQUENCE [LARGE SCALE GENOMIC DNA]</scope>
    <source>
        <strain evidence="2 3">MT2928</strain>
    </source>
</reference>
<organism evidence="2 3">
    <name type="scientific">Pontivivens ytuae</name>
    <dbReference type="NCBI Taxonomy" id="2789856"/>
    <lineage>
        <taxon>Bacteria</taxon>
        <taxon>Pseudomonadati</taxon>
        <taxon>Pseudomonadota</taxon>
        <taxon>Alphaproteobacteria</taxon>
        <taxon>Rhodobacterales</taxon>
        <taxon>Paracoccaceae</taxon>
        <taxon>Pontivivens</taxon>
    </lineage>
</organism>
<dbReference type="InterPro" id="IPR050706">
    <property type="entry name" value="Cyclic-di-GMP_PDE-like"/>
</dbReference>
<dbReference type="RefSeq" id="WP_196104249.1">
    <property type="nucleotide sequence ID" value="NZ_CP064942.1"/>
</dbReference>
<dbReference type="KEGG" id="poz:I0K15_04695"/>
<sequence>MLSVIEDEAPDPDLRPEALLAAGRVELAFQPVLRTRGGIAFFEGLARLRTPDGLLAPGAFLPVLEAAGLGPKLDRFVLRHALAALEATPGTRISVNVGAQTLGDPAWIDLLRREAADRPGLTDRLIVEVTETALLDNDRAARFTRAVRALGPAVLLDDFGAGYTAFRQFRDLALDGVKIDGFFTRRIEASADNQCLIRALVDIARHFEMFTVAEYVQTAAEAASLSALGIDCLQGHFIGAAGPELTLGVAHPSAGVA</sequence>
<dbReference type="Gene3D" id="3.20.20.450">
    <property type="entry name" value="EAL domain"/>
    <property type="match status" value="1"/>
</dbReference>
<dbReference type="EMBL" id="CP064942">
    <property type="protein sequence ID" value="QPH55050.1"/>
    <property type="molecule type" value="Genomic_DNA"/>
</dbReference>
<dbReference type="SMART" id="SM00052">
    <property type="entry name" value="EAL"/>
    <property type="match status" value="1"/>
</dbReference>
<evidence type="ECO:0000313" key="2">
    <source>
        <dbReference type="EMBL" id="QPH55050.1"/>
    </source>
</evidence>
<dbReference type="Proteomes" id="UP000594800">
    <property type="component" value="Chromosome"/>
</dbReference>